<keyword evidence="2" id="KW-0812">Transmembrane</keyword>
<evidence type="ECO:0000256" key="1">
    <source>
        <dbReference type="SAM" id="MobiDB-lite"/>
    </source>
</evidence>
<dbReference type="Proteomes" id="UP001642483">
    <property type="component" value="Unassembled WGS sequence"/>
</dbReference>
<keyword evidence="2" id="KW-1133">Transmembrane helix</keyword>
<sequence>MTTDRVTNVPHCTSGSSDSSERNFQKVFPPKQSTSSKFQHLKKYDTNSHSLLQKALQPEVIDTTSLPNNKALHIEMSAEKIDNISQSTSETSDSSMRKFQKVFPPRKQSTYSKFKHSEEYDSSSRSSFPKEVPLHADQNLLNHIKQGNTNDVPVVSNLSLIPEHLFVSDQSNEDLTKIKTASLPQSSHSYSSAECRKPYLGSSSLSSCLGTQGDLDIKSHVAQSTLPQRLASSNQEVGKHDELPTKHIFSSVQSKAKFNTVAKDQNIPQELKSNSSSSYSSTESVKVLSLSSSSYVFDDAVSSGKSTSNISAEIQPPTASHQHSAQSSSHLEEEESYHTAPLFNMNNSESSSACNKSLTESISLFRIQDDSEHAYIAPLDKYASSSSSSGVMHHVVQSPPQELASSNLELSKHDRLPTKHIFVSVQSKTKFHTVAQEQEVFQDFSSYPSTETFEDLTLPSSSNILHDTVSSEKSSSIIPTEKQLPAISHHHSFQSARQLEEEESCYSYHTATQFNVKNSESSYTCNISLAESDTFDDVTLQSNLSEYFEEDNGLENTHSAMESEASIKESLQNTFADASSHTSLLPDTNEVHISTGQHLQHSSSIESTQVKDITFATKDREVKERLACTRQTDSALALDYEPLVYDFPKHIAVSVYSKQDNNLSSSTSLYPSTSLDEVVIDVLKNQDYLTQVQETPIMDTDATVITMEPNNEPSYENFPLQQVQQSPSITSLMSDIFRVKVRNIAEFVQQSFKPRSEQNSIPIPSAGFFSFKKKSVEAESMLSYGSTSSSYTGTRFIGAGSSNTRIIGQGLSVSTENSASTIRNSSKTSSEISALLQASKIAGSIKHLNNYQSSFGESTAGVDSAYREASSKFDSVEPSLYSKETGISAGSESLQVVENSANFETHVQLSSMIDEGSQESIGNAESCGGSTSLMEYNSSNSFHHAVVTHEPAEKNLCPGYLSLRSLLSWFIACLIIALCVCLFFLGQNLSTNSKAEVYKAAATSVGFSILLVMIVDAFVGMQFFQEDKISIQ</sequence>
<comment type="caution">
    <text evidence="3">The sequence shown here is derived from an EMBL/GenBank/DDBJ whole genome shotgun (WGS) entry which is preliminary data.</text>
</comment>
<evidence type="ECO:0000256" key="2">
    <source>
        <dbReference type="SAM" id="Phobius"/>
    </source>
</evidence>
<feature type="compositionally biased region" description="Polar residues" evidence="1">
    <location>
        <begin position="1"/>
        <end position="18"/>
    </location>
</feature>
<accession>A0ABP0F850</accession>
<protein>
    <submittedName>
        <fullName evidence="3">Uncharacterized protein</fullName>
    </submittedName>
</protein>
<name>A0ABP0F850_CLALP</name>
<feature type="transmembrane region" description="Helical" evidence="2">
    <location>
        <begin position="997"/>
        <end position="1024"/>
    </location>
</feature>
<reference evidence="3 4" key="1">
    <citation type="submission" date="2024-02" db="EMBL/GenBank/DDBJ databases">
        <authorList>
            <person name="Daric V."/>
            <person name="Darras S."/>
        </authorList>
    </citation>
    <scope>NUCLEOTIDE SEQUENCE [LARGE SCALE GENOMIC DNA]</scope>
</reference>
<feature type="region of interest" description="Disordered" evidence="1">
    <location>
        <begin position="83"/>
        <end position="129"/>
    </location>
</feature>
<organism evidence="3 4">
    <name type="scientific">Clavelina lepadiformis</name>
    <name type="common">Light-bulb sea squirt</name>
    <name type="synonym">Ascidia lepadiformis</name>
    <dbReference type="NCBI Taxonomy" id="159417"/>
    <lineage>
        <taxon>Eukaryota</taxon>
        <taxon>Metazoa</taxon>
        <taxon>Chordata</taxon>
        <taxon>Tunicata</taxon>
        <taxon>Ascidiacea</taxon>
        <taxon>Aplousobranchia</taxon>
        <taxon>Clavelinidae</taxon>
        <taxon>Clavelina</taxon>
    </lineage>
</organism>
<feature type="region of interest" description="Disordered" evidence="1">
    <location>
        <begin position="306"/>
        <end position="337"/>
    </location>
</feature>
<proteinExistence type="predicted"/>
<evidence type="ECO:0000313" key="3">
    <source>
        <dbReference type="EMBL" id="CAK8675894.1"/>
    </source>
</evidence>
<keyword evidence="2" id="KW-0472">Membrane</keyword>
<feature type="region of interest" description="Disordered" evidence="1">
    <location>
        <begin position="1"/>
        <end position="38"/>
    </location>
</feature>
<evidence type="ECO:0000313" key="4">
    <source>
        <dbReference type="Proteomes" id="UP001642483"/>
    </source>
</evidence>
<gene>
    <name evidence="3" type="ORF">CVLEPA_LOCUS5418</name>
</gene>
<feature type="compositionally biased region" description="Low complexity" evidence="1">
    <location>
        <begin position="85"/>
        <end position="94"/>
    </location>
</feature>
<feature type="transmembrane region" description="Helical" evidence="2">
    <location>
        <begin position="966"/>
        <end position="985"/>
    </location>
</feature>
<dbReference type="EMBL" id="CAWYQH010000024">
    <property type="protein sequence ID" value="CAK8675894.1"/>
    <property type="molecule type" value="Genomic_DNA"/>
</dbReference>
<feature type="compositionally biased region" description="Low complexity" evidence="1">
    <location>
        <begin position="319"/>
        <end position="329"/>
    </location>
</feature>
<keyword evidence="4" id="KW-1185">Reference proteome</keyword>